<accession>C9YCA5</accession>
<dbReference type="AlphaFoldDB" id="C9YCA5"/>
<feature type="region of interest" description="Disordered" evidence="1">
    <location>
        <begin position="78"/>
        <end position="103"/>
    </location>
</feature>
<evidence type="ECO:0000256" key="1">
    <source>
        <dbReference type="SAM" id="MobiDB-lite"/>
    </source>
</evidence>
<organism evidence="2">
    <name type="scientific">Curvibacter symbiont subsp. Hydra magnipapillata</name>
    <dbReference type="NCBI Taxonomy" id="667019"/>
    <lineage>
        <taxon>Bacteria</taxon>
        <taxon>Pseudomonadati</taxon>
        <taxon>Pseudomonadota</taxon>
        <taxon>Betaproteobacteria</taxon>
        <taxon>Burkholderiales</taxon>
        <taxon>Comamonadaceae</taxon>
        <taxon>Curvibacter</taxon>
    </lineage>
</organism>
<proteinExistence type="predicted"/>
<evidence type="ECO:0000313" key="2">
    <source>
        <dbReference type="EMBL" id="CBA30396.1"/>
    </source>
</evidence>
<name>C9YCA5_CURXX</name>
<reference evidence="2" key="1">
    <citation type="journal article" date="2010" name="Nature">
        <title>The Dynamic genome of Hydra.</title>
        <authorList>
            <person name="Chapman J.A."/>
            <person name="Kirkness E.F."/>
            <person name="Simakov O."/>
            <person name="Hampson S.E."/>
            <person name="Mitros T."/>
            <person name="Weinmaier T."/>
            <person name="Rattei T."/>
            <person name="Balasubramanian P.G."/>
            <person name="Borman J."/>
            <person name="Busam D."/>
            <person name="Disbennett K."/>
            <person name="Pfannkoch C."/>
            <person name="Sumin N."/>
            <person name="Sutton G."/>
            <person name="Viswanathan L."/>
            <person name="Walenz B."/>
            <person name="Goodstein D.M."/>
            <person name="Hellsten U."/>
            <person name="Kawashima T."/>
            <person name="Prochnik S.E."/>
            <person name="Putnam N.H."/>
            <person name="Shu S."/>
            <person name="Blumberg B."/>
            <person name="Dana C.E."/>
            <person name="Gee L."/>
            <person name="Kibler D.F."/>
            <person name="Law L."/>
            <person name="Lindgens D."/>
            <person name="Martinez D.E."/>
            <person name="Peng J."/>
            <person name="Wigge P.A."/>
            <person name="Bertulat B."/>
            <person name="Guder C."/>
            <person name="Nakamura Y."/>
            <person name="Ozbek S."/>
            <person name="Watanabe H."/>
            <person name="Khalturin K."/>
            <person name="Hemmrich G."/>
            <person name="Franke A."/>
            <person name="Augustin R."/>
            <person name="Fraune S."/>
            <person name="Hayakawa E."/>
            <person name="Hayakawa S."/>
            <person name="Hirose M."/>
            <person name="Hwang J."/>
            <person name="Ikeo K."/>
            <person name="Nishimiya-Fujisawa C."/>
            <person name="Ogura A."/>
            <person name="Takahashi T."/>
            <person name="Steinmetz P.R."/>
            <person name="Zhang X."/>
            <person name="Aufschnaiter R."/>
            <person name="Eder M.K."/>
            <person name="Gorny A.K."/>
            <person name="Salvenmoser W."/>
            <person name="Heimberg A.M."/>
            <person name="Wheeler B.M."/>
            <person name="Peterson K.J."/>
            <person name="Boettger A."/>
            <person name="Tischler P."/>
            <person name="Wolf A."/>
            <person name="Gojobori T."/>
            <person name="Remington K.A."/>
            <person name="Strausberg R.L."/>
            <person name="Venter J."/>
            <person name="Technau U."/>
            <person name="Hobmayer B."/>
            <person name="Bosch T.C."/>
            <person name="Holstein T.W."/>
            <person name="Fujisawa T."/>
            <person name="Bode H.R."/>
            <person name="David C.N."/>
            <person name="Rokhsar D.S."/>
            <person name="Steele R.E."/>
        </authorList>
    </citation>
    <scope>NUCLEOTIDE SEQUENCE</scope>
</reference>
<protein>
    <submittedName>
        <fullName evidence="2">Uncharacterized protein</fullName>
    </submittedName>
</protein>
<gene>
    <name evidence="2" type="ORF">Csp_C23340</name>
</gene>
<dbReference type="EMBL" id="FN543105">
    <property type="protein sequence ID" value="CBA30396.1"/>
    <property type="molecule type" value="Genomic_DNA"/>
</dbReference>
<sequence>MKFIVAGNVARELFTRGQSGWTAVAKASTIRPFPLFALLRPVDMNRSATSRPRPVHYWRWLVIAACIGWMAGNSHKAEVKSPKQGRSAGGAQVVHASTGQNGQ</sequence>